<evidence type="ECO:0000256" key="4">
    <source>
        <dbReference type="ARBA" id="ARBA00022786"/>
    </source>
</evidence>
<comment type="catalytic activity">
    <reaction evidence="1">
        <text>S-ubiquitinyl-[E2 ubiquitin-conjugating enzyme]-L-cysteine + [acceptor protein]-L-lysine = [E2 ubiquitin-conjugating enzyme]-L-cysteine + N(6)-ubiquitinyl-[acceptor protein]-L-lysine.</text>
        <dbReference type="EC" id="2.3.2.26"/>
    </reaction>
</comment>
<dbReference type="InterPro" id="IPR000569">
    <property type="entry name" value="HECT_dom"/>
</dbReference>
<evidence type="ECO:0000256" key="3">
    <source>
        <dbReference type="ARBA" id="ARBA00022679"/>
    </source>
</evidence>
<dbReference type="AlphaFoldDB" id="A0A183D632"/>
<evidence type="ECO:0000256" key="5">
    <source>
        <dbReference type="PROSITE-ProRule" id="PRU00104"/>
    </source>
</evidence>
<dbReference type="SMART" id="SM00119">
    <property type="entry name" value="HECTc"/>
    <property type="match status" value="1"/>
</dbReference>
<dbReference type="Gene3D" id="3.90.1750.10">
    <property type="entry name" value="Hect, E3 ligase catalytic domains"/>
    <property type="match status" value="1"/>
</dbReference>
<dbReference type="WBParaSite" id="GPUH_0000418001-mRNA-1">
    <property type="protein sequence ID" value="GPUH_0000418001-mRNA-1"/>
    <property type="gene ID" value="GPUH_0000418001"/>
</dbReference>
<dbReference type="PROSITE" id="PS50237">
    <property type="entry name" value="HECT"/>
    <property type="match status" value="1"/>
</dbReference>
<evidence type="ECO:0000313" key="7">
    <source>
        <dbReference type="WBParaSite" id="GPUH_0000418001-mRNA-1"/>
    </source>
</evidence>
<dbReference type="Pfam" id="PF00632">
    <property type="entry name" value="HECT"/>
    <property type="match status" value="1"/>
</dbReference>
<evidence type="ECO:0000256" key="2">
    <source>
        <dbReference type="ARBA" id="ARBA00012485"/>
    </source>
</evidence>
<name>A0A183D632_9BILA</name>
<protein>
    <recommendedName>
        <fullName evidence="2">HECT-type E3 ubiquitin transferase</fullName>
        <ecNumber evidence="2">2.3.2.26</ecNumber>
    </recommendedName>
</protein>
<dbReference type="GO" id="GO:0061630">
    <property type="term" value="F:ubiquitin protein ligase activity"/>
    <property type="evidence" value="ECO:0007669"/>
    <property type="project" value="UniProtKB-EC"/>
</dbReference>
<dbReference type="Gene3D" id="3.30.2410.10">
    <property type="entry name" value="Hect, E3 ligase catalytic domain"/>
    <property type="match status" value="1"/>
</dbReference>
<proteinExistence type="predicted"/>
<dbReference type="GO" id="GO:0006511">
    <property type="term" value="P:ubiquitin-dependent protein catabolic process"/>
    <property type="evidence" value="ECO:0007669"/>
    <property type="project" value="TreeGrafter"/>
</dbReference>
<evidence type="ECO:0000256" key="1">
    <source>
        <dbReference type="ARBA" id="ARBA00000885"/>
    </source>
</evidence>
<organism evidence="7">
    <name type="scientific">Gongylonema pulchrum</name>
    <dbReference type="NCBI Taxonomy" id="637853"/>
    <lineage>
        <taxon>Eukaryota</taxon>
        <taxon>Metazoa</taxon>
        <taxon>Ecdysozoa</taxon>
        <taxon>Nematoda</taxon>
        <taxon>Chromadorea</taxon>
        <taxon>Rhabditida</taxon>
        <taxon>Spirurina</taxon>
        <taxon>Spiruromorpha</taxon>
        <taxon>Spiruroidea</taxon>
        <taxon>Gongylonematidae</taxon>
        <taxon>Gongylonema</taxon>
    </lineage>
</organism>
<dbReference type="InterPro" id="IPR035983">
    <property type="entry name" value="Hect_E3_ubiquitin_ligase"/>
</dbReference>
<feature type="active site" description="Glycyl thioester intermediate" evidence="5">
    <location>
        <position position="183"/>
    </location>
</feature>
<dbReference type="PANTHER" id="PTHR45700:SF2">
    <property type="entry name" value="UBIQUITIN-PROTEIN LIGASE E3C"/>
    <property type="match status" value="1"/>
</dbReference>
<keyword evidence="4 5" id="KW-0833">Ubl conjugation pathway</keyword>
<accession>A0A183D632</accession>
<evidence type="ECO:0000259" key="6">
    <source>
        <dbReference type="PROSITE" id="PS50237"/>
    </source>
</evidence>
<dbReference type="PANTHER" id="PTHR45700">
    <property type="entry name" value="UBIQUITIN-PROTEIN LIGASE E3C"/>
    <property type="match status" value="1"/>
</dbReference>
<feature type="domain" description="HECT" evidence="6">
    <location>
        <begin position="1"/>
        <end position="215"/>
    </location>
</feature>
<reference evidence="7" key="1">
    <citation type="submission" date="2016-06" db="UniProtKB">
        <authorList>
            <consortium name="WormBaseParasite"/>
        </authorList>
    </citation>
    <scope>IDENTIFICATION</scope>
</reference>
<sequence length="215" mass="24650">LKLLKRCAPHEVEALDLDFSVIIDDLGLSKKVELKKDGTNIKVTADNRMEYIQLYVNYFLSKRLAPMTAAFRNGLRNVLDLDWLRMFSPLELSMLIGGVDLEIDFNELKKFTTVHNIKSEHDQHYMDLFWLVINEFSPIDKKKFLKFITGCPRPPIMGFKTLTPPMGIQLVHDVDKLPTAATCMNLLKLPLYQDTDTLRRKLAYAISANAGFELS</sequence>
<dbReference type="SUPFAM" id="SSF56204">
    <property type="entry name" value="Hect, E3 ligase catalytic domain"/>
    <property type="match status" value="1"/>
</dbReference>
<dbReference type="InterPro" id="IPR044611">
    <property type="entry name" value="E3A/B/C-like"/>
</dbReference>
<dbReference type="Gene3D" id="3.30.2160.10">
    <property type="entry name" value="Hect, E3 ligase catalytic domain"/>
    <property type="match status" value="1"/>
</dbReference>
<dbReference type="EC" id="2.3.2.26" evidence="2"/>
<keyword evidence="3" id="KW-0808">Transferase</keyword>
<dbReference type="GO" id="GO:0000209">
    <property type="term" value="P:protein polyubiquitination"/>
    <property type="evidence" value="ECO:0007669"/>
    <property type="project" value="InterPro"/>
</dbReference>